<keyword evidence="4 5" id="KW-0472">Membrane</keyword>
<evidence type="ECO:0000256" key="3">
    <source>
        <dbReference type="ARBA" id="ARBA00022989"/>
    </source>
</evidence>
<evidence type="ECO:0000313" key="7">
    <source>
        <dbReference type="EMBL" id="GGG57990.1"/>
    </source>
</evidence>
<keyword evidence="5" id="KW-0813">Transport</keyword>
<dbReference type="GO" id="GO:0036376">
    <property type="term" value="P:sodium ion export across plasma membrane"/>
    <property type="evidence" value="ECO:0007669"/>
    <property type="project" value="InterPro"/>
</dbReference>
<dbReference type="Proteomes" id="UP000627715">
    <property type="component" value="Unassembled WGS sequence"/>
</dbReference>
<protein>
    <recommendedName>
        <fullName evidence="5">Oxaloacetate decarboxylase gamma chain</fullName>
        <ecNumber evidence="5">7.2.4.2</ecNumber>
    </recommendedName>
</protein>
<proteinExistence type="inferred from homology"/>
<evidence type="ECO:0000256" key="2">
    <source>
        <dbReference type="ARBA" id="ARBA00022692"/>
    </source>
</evidence>
<comment type="cofactor">
    <cofactor evidence="5">
        <name>Na(+)</name>
        <dbReference type="ChEBI" id="CHEBI:29101"/>
    </cofactor>
</comment>
<feature type="region of interest" description="Disordered" evidence="6">
    <location>
        <begin position="47"/>
        <end position="79"/>
    </location>
</feature>
<reference evidence="7" key="1">
    <citation type="journal article" date="2014" name="Int. J. Syst. Evol. Microbiol.">
        <title>Complete genome sequence of Corynebacterium casei LMG S-19264T (=DSM 44701T), isolated from a smear-ripened cheese.</title>
        <authorList>
            <consortium name="US DOE Joint Genome Institute (JGI-PGF)"/>
            <person name="Walter F."/>
            <person name="Albersmeier A."/>
            <person name="Kalinowski J."/>
            <person name="Ruckert C."/>
        </authorList>
    </citation>
    <scope>NUCLEOTIDE SEQUENCE</scope>
    <source>
        <strain evidence="7">CGMCC 1.15425</strain>
    </source>
</reference>
<comment type="subcellular location">
    <subcellularLocation>
        <location evidence="5">Cell membrane</location>
        <topology evidence="5">Single-pass membrane protein</topology>
    </subcellularLocation>
</comment>
<evidence type="ECO:0000256" key="1">
    <source>
        <dbReference type="ARBA" id="ARBA00022475"/>
    </source>
</evidence>
<comment type="similarity">
    <text evidence="5">Belongs to the OadG family.</text>
</comment>
<accession>A0A917GVJ3</accession>
<evidence type="ECO:0000256" key="4">
    <source>
        <dbReference type="ARBA" id="ARBA00023136"/>
    </source>
</evidence>
<dbReference type="GO" id="GO:0005886">
    <property type="term" value="C:plasma membrane"/>
    <property type="evidence" value="ECO:0007669"/>
    <property type="project" value="UniProtKB-SubCell"/>
</dbReference>
<comment type="function">
    <text evidence="5">Catalyzes the decarboxylation of oxaloacetate coupled to Na(+) translocation.</text>
</comment>
<dbReference type="AlphaFoldDB" id="A0A917GVJ3"/>
<dbReference type="NCBIfam" id="TIGR01195">
    <property type="entry name" value="oadG_fam"/>
    <property type="match status" value="1"/>
</dbReference>
<keyword evidence="2 5" id="KW-0812">Transmembrane</keyword>
<comment type="caution">
    <text evidence="7">The sequence shown here is derived from an EMBL/GenBank/DDBJ whole genome shotgun (WGS) entry which is preliminary data.</text>
</comment>
<evidence type="ECO:0000256" key="6">
    <source>
        <dbReference type="SAM" id="MobiDB-lite"/>
    </source>
</evidence>
<keyword evidence="3 5" id="KW-1133">Transmembrane helix</keyword>
<dbReference type="GO" id="GO:0015451">
    <property type="term" value="F:decarboxylation-driven active transmembrane transporter activity"/>
    <property type="evidence" value="ECO:0007669"/>
    <property type="project" value="UniProtKB-EC"/>
</dbReference>
<reference evidence="7" key="2">
    <citation type="submission" date="2020-09" db="EMBL/GenBank/DDBJ databases">
        <authorList>
            <person name="Sun Q."/>
            <person name="Zhou Y."/>
        </authorList>
    </citation>
    <scope>NUCLEOTIDE SEQUENCE</scope>
    <source>
        <strain evidence="7">CGMCC 1.15425</strain>
    </source>
</reference>
<name>A0A917GVJ3_9GAMM</name>
<gene>
    <name evidence="7" type="ORF">GCM10011403_14130</name>
</gene>
<dbReference type="EMBL" id="BMIY01000005">
    <property type="protein sequence ID" value="GGG57990.1"/>
    <property type="molecule type" value="Genomic_DNA"/>
</dbReference>
<keyword evidence="5" id="KW-0915">Sodium</keyword>
<dbReference type="EC" id="7.2.4.2" evidence="5"/>
<feature type="transmembrane region" description="Helical" evidence="5">
    <location>
        <begin position="12"/>
        <end position="32"/>
    </location>
</feature>
<evidence type="ECO:0000256" key="5">
    <source>
        <dbReference type="RuleBase" id="RU004278"/>
    </source>
</evidence>
<dbReference type="RefSeq" id="WP_082866780.1">
    <property type="nucleotide sequence ID" value="NZ_BMIY01000005.1"/>
</dbReference>
<dbReference type="InterPro" id="IPR005899">
    <property type="entry name" value="Na_pump_deCOase"/>
</dbReference>
<keyword evidence="5" id="KW-0739">Sodium transport</keyword>
<keyword evidence="8" id="KW-1185">Reference proteome</keyword>
<organism evidence="7 8">
    <name type="scientific">Pseudohongiella nitratireducens</name>
    <dbReference type="NCBI Taxonomy" id="1768907"/>
    <lineage>
        <taxon>Bacteria</taxon>
        <taxon>Pseudomonadati</taxon>
        <taxon>Pseudomonadota</taxon>
        <taxon>Gammaproteobacteria</taxon>
        <taxon>Pseudomonadales</taxon>
        <taxon>Pseudohongiellaceae</taxon>
        <taxon>Pseudohongiella</taxon>
    </lineage>
</organism>
<sequence length="97" mass="10567">MSDLLWEGLNLALFGMGFVFIFLIVLVFLTGAMSSLVRQFSPLTVGVDGSNQTSNRQSDRKAANKKRQGSDSQLGTDENNEVVAAVTAAVRLHHSKR</sequence>
<keyword evidence="5" id="KW-0406">Ion transport</keyword>
<comment type="catalytic activity">
    <reaction evidence="5">
        <text>oxaloacetate + 2 Na(+)(in) + H(+) = pyruvate + 2 Na(+)(out) + CO2</text>
        <dbReference type="Rhea" id="RHEA:57724"/>
        <dbReference type="ChEBI" id="CHEBI:15361"/>
        <dbReference type="ChEBI" id="CHEBI:15378"/>
        <dbReference type="ChEBI" id="CHEBI:16452"/>
        <dbReference type="ChEBI" id="CHEBI:16526"/>
        <dbReference type="ChEBI" id="CHEBI:29101"/>
        <dbReference type="EC" id="7.2.4.2"/>
    </reaction>
</comment>
<evidence type="ECO:0000313" key="8">
    <source>
        <dbReference type="Proteomes" id="UP000627715"/>
    </source>
</evidence>
<dbReference type="Pfam" id="PF04277">
    <property type="entry name" value="OAD_gamma"/>
    <property type="match status" value="1"/>
</dbReference>
<dbReference type="GO" id="GO:0015081">
    <property type="term" value="F:sodium ion transmembrane transporter activity"/>
    <property type="evidence" value="ECO:0007669"/>
    <property type="project" value="InterPro"/>
</dbReference>
<keyword evidence="1" id="KW-1003">Cell membrane</keyword>